<dbReference type="InterPro" id="IPR007685">
    <property type="entry name" value="RelA_SpoT"/>
</dbReference>
<dbReference type="Proteomes" id="UP000479335">
    <property type="component" value="Unassembled WGS sequence"/>
</dbReference>
<dbReference type="PANTHER" id="PTHR41773">
    <property type="entry name" value="GTP PYROPHOSPHATASE-RELATED"/>
    <property type="match status" value="1"/>
</dbReference>
<dbReference type="SMART" id="SM00954">
    <property type="entry name" value="RelA_SpoT"/>
    <property type="match status" value="1"/>
</dbReference>
<keyword evidence="3" id="KW-1185">Reference proteome</keyword>
<dbReference type="RefSeq" id="WP_161008822.1">
    <property type="nucleotide sequence ID" value="NZ_WWCN01000015.1"/>
</dbReference>
<comment type="caution">
    <text evidence="2">The sequence shown here is derived from an EMBL/GenBank/DDBJ whole genome shotgun (WGS) entry which is preliminary data.</text>
</comment>
<name>A0A6L8KHT3_9BURK</name>
<gene>
    <name evidence="2" type="ORF">GTP46_22350</name>
</gene>
<dbReference type="SUPFAM" id="SSF81301">
    <property type="entry name" value="Nucleotidyltransferase"/>
    <property type="match status" value="1"/>
</dbReference>
<dbReference type="InterPro" id="IPR043519">
    <property type="entry name" value="NT_sf"/>
</dbReference>
<evidence type="ECO:0000259" key="1">
    <source>
        <dbReference type="SMART" id="SM00954"/>
    </source>
</evidence>
<sequence>MATNFRHSAENIRREVETILQRAGILCRVFARGKDEQSLRKKLERESGKYSRDGKMIQDAIGIRVALYFSEDVEIVAGLLDKEFNIDRASSTVDVPKADQFAVTRHNLIFTVPEQHSGDVTKAIGSLPIDKTFEVQLRSILSEGWHEVEHDLRYKSKKNWESQPDLSRALNGIMATIETAEWSMRKIFDDLAYRNYKCRKWPEMLHNKIRMRVEPHLSAPLCVLFDADLDLAKAIFRIDRVAVMSVLNRARPTLPINLDNLVYIWNYISVRNSKINELTPKFIVDTLDSLYGKLVDVISVEEVEETDA</sequence>
<dbReference type="PANTHER" id="PTHR41773:SF1">
    <property type="entry name" value="RELA_SPOT DOMAIN-CONTAINING PROTEIN"/>
    <property type="match status" value="1"/>
</dbReference>
<reference evidence="2 3" key="1">
    <citation type="submission" date="2019-12" db="EMBL/GenBank/DDBJ databases">
        <title>Novel species isolated from a subtropical stream in China.</title>
        <authorList>
            <person name="Lu H."/>
        </authorList>
    </citation>
    <scope>NUCLEOTIDE SEQUENCE [LARGE SCALE GENOMIC DNA]</scope>
    <source>
        <strain evidence="2 3">FT135W</strain>
    </source>
</reference>
<accession>A0A6L8KHT3</accession>
<organism evidence="2 3">
    <name type="scientific">Duganella flavida</name>
    <dbReference type="NCBI Taxonomy" id="2692175"/>
    <lineage>
        <taxon>Bacteria</taxon>
        <taxon>Pseudomonadati</taxon>
        <taxon>Pseudomonadota</taxon>
        <taxon>Betaproteobacteria</taxon>
        <taxon>Burkholderiales</taxon>
        <taxon>Oxalobacteraceae</taxon>
        <taxon>Telluria group</taxon>
        <taxon>Duganella</taxon>
    </lineage>
</organism>
<dbReference type="Pfam" id="PF04607">
    <property type="entry name" value="RelA_SpoT"/>
    <property type="match status" value="1"/>
</dbReference>
<evidence type="ECO:0000313" key="3">
    <source>
        <dbReference type="Proteomes" id="UP000479335"/>
    </source>
</evidence>
<protein>
    <submittedName>
        <fullName evidence="2">RelA/SpoT family protein</fullName>
    </submittedName>
</protein>
<dbReference type="AlphaFoldDB" id="A0A6L8KHT3"/>
<feature type="domain" description="RelA/SpoT" evidence="1">
    <location>
        <begin position="31"/>
        <end position="160"/>
    </location>
</feature>
<evidence type="ECO:0000313" key="2">
    <source>
        <dbReference type="EMBL" id="MYM25374.1"/>
    </source>
</evidence>
<dbReference type="Gene3D" id="3.30.460.10">
    <property type="entry name" value="Beta Polymerase, domain 2"/>
    <property type="match status" value="1"/>
</dbReference>
<proteinExistence type="predicted"/>
<dbReference type="CDD" id="cd05399">
    <property type="entry name" value="NT_Rel-Spo_like"/>
    <property type="match status" value="1"/>
</dbReference>
<dbReference type="GO" id="GO:0015969">
    <property type="term" value="P:guanosine tetraphosphate metabolic process"/>
    <property type="evidence" value="ECO:0007669"/>
    <property type="project" value="InterPro"/>
</dbReference>
<dbReference type="EMBL" id="WWCN01000015">
    <property type="protein sequence ID" value="MYM25374.1"/>
    <property type="molecule type" value="Genomic_DNA"/>
</dbReference>